<feature type="transmembrane region" description="Helical" evidence="6">
    <location>
        <begin position="170"/>
        <end position="197"/>
    </location>
</feature>
<keyword evidence="8" id="KW-1185">Reference proteome</keyword>
<comment type="subcellular location">
    <subcellularLocation>
        <location evidence="1">Membrane</location>
        <topology evidence="1">Multi-pass membrane protein</topology>
    </subcellularLocation>
</comment>
<name>A0A919V9A9_9ACTN</name>
<gene>
    <name evidence="7" type="ORF">Ssi02_01900</name>
</gene>
<accession>A0A919V9A9</accession>
<keyword evidence="3 6" id="KW-1133">Transmembrane helix</keyword>
<reference evidence="7" key="1">
    <citation type="submission" date="2021-01" db="EMBL/GenBank/DDBJ databases">
        <title>Whole genome shotgun sequence of Sinosporangium siamense NBRC 109515.</title>
        <authorList>
            <person name="Komaki H."/>
            <person name="Tamura T."/>
        </authorList>
    </citation>
    <scope>NUCLEOTIDE SEQUENCE</scope>
    <source>
        <strain evidence="7">NBRC 109515</strain>
    </source>
</reference>
<evidence type="ECO:0000313" key="7">
    <source>
        <dbReference type="EMBL" id="GII89959.1"/>
    </source>
</evidence>
<feature type="compositionally biased region" description="Basic and acidic residues" evidence="5">
    <location>
        <begin position="1"/>
        <end position="18"/>
    </location>
</feature>
<dbReference type="EMBL" id="BOOW01000002">
    <property type="protein sequence ID" value="GII89959.1"/>
    <property type="molecule type" value="Genomic_DNA"/>
</dbReference>
<feature type="transmembrane region" description="Helical" evidence="6">
    <location>
        <begin position="203"/>
        <end position="224"/>
    </location>
</feature>
<keyword evidence="4 6" id="KW-0472">Membrane</keyword>
<keyword evidence="2 6" id="KW-0812">Transmembrane</keyword>
<dbReference type="Proteomes" id="UP000606172">
    <property type="component" value="Unassembled WGS sequence"/>
</dbReference>
<evidence type="ECO:0000256" key="2">
    <source>
        <dbReference type="ARBA" id="ARBA00022692"/>
    </source>
</evidence>
<feature type="compositionally biased region" description="Gly residues" evidence="5">
    <location>
        <begin position="34"/>
        <end position="45"/>
    </location>
</feature>
<organism evidence="7 8">
    <name type="scientific">Sinosporangium siamense</name>
    <dbReference type="NCBI Taxonomy" id="1367973"/>
    <lineage>
        <taxon>Bacteria</taxon>
        <taxon>Bacillati</taxon>
        <taxon>Actinomycetota</taxon>
        <taxon>Actinomycetes</taxon>
        <taxon>Streptosporangiales</taxon>
        <taxon>Streptosporangiaceae</taxon>
        <taxon>Sinosporangium</taxon>
    </lineage>
</organism>
<feature type="compositionally biased region" description="Low complexity" evidence="5">
    <location>
        <begin position="74"/>
        <end position="100"/>
    </location>
</feature>
<feature type="compositionally biased region" description="Pro residues" evidence="5">
    <location>
        <begin position="62"/>
        <end position="73"/>
    </location>
</feature>
<evidence type="ECO:0000256" key="3">
    <source>
        <dbReference type="ARBA" id="ARBA00022989"/>
    </source>
</evidence>
<evidence type="ECO:0000256" key="6">
    <source>
        <dbReference type="SAM" id="Phobius"/>
    </source>
</evidence>
<evidence type="ECO:0000256" key="4">
    <source>
        <dbReference type="ARBA" id="ARBA00023136"/>
    </source>
</evidence>
<dbReference type="InterPro" id="IPR019109">
    <property type="entry name" value="MamF_MmsF"/>
</dbReference>
<comment type="caution">
    <text evidence="7">The sequence shown here is derived from an EMBL/GenBank/DDBJ whole genome shotgun (WGS) entry which is preliminary data.</text>
</comment>
<sequence length="234" mass="25206">MSENPHEPTYRPPTEDYPRASYPPPPSADHTGGHHAGGGYQGGYSSGDYPPPQPDYGTGGGYPPPGQGYPPPGYGYEQPAQGYGYEQTSQGYGYGQPAQYGSPYGPHVPGRYGPRPGSDDTNMAMLAHLSGLGNLLLWPLGFIGSLVVYLTRKDQAPYARDQAAEALNFWITMTIAFFAVSVAGFILTFILIGVVFFLVLPVIWIYALIVGIMASVAASRGQAYRYPTSIRMVK</sequence>
<feature type="transmembrane region" description="Helical" evidence="6">
    <location>
        <begin position="125"/>
        <end position="150"/>
    </location>
</feature>
<feature type="region of interest" description="Disordered" evidence="5">
    <location>
        <begin position="1"/>
        <end position="100"/>
    </location>
</feature>
<evidence type="ECO:0000313" key="8">
    <source>
        <dbReference type="Proteomes" id="UP000606172"/>
    </source>
</evidence>
<protein>
    <recommendedName>
        <fullName evidence="9">DUF4870 domain-containing protein</fullName>
    </recommendedName>
</protein>
<evidence type="ECO:0000256" key="1">
    <source>
        <dbReference type="ARBA" id="ARBA00004141"/>
    </source>
</evidence>
<evidence type="ECO:0008006" key="9">
    <source>
        <dbReference type="Google" id="ProtNLM"/>
    </source>
</evidence>
<dbReference type="RefSeq" id="WP_204019990.1">
    <property type="nucleotide sequence ID" value="NZ_BOOW01000002.1"/>
</dbReference>
<dbReference type="AlphaFoldDB" id="A0A919V9A9"/>
<dbReference type="Pfam" id="PF09685">
    <property type="entry name" value="MamF_MmsF"/>
    <property type="match status" value="1"/>
</dbReference>
<proteinExistence type="predicted"/>
<evidence type="ECO:0000256" key="5">
    <source>
        <dbReference type="SAM" id="MobiDB-lite"/>
    </source>
</evidence>